<evidence type="ECO:0000313" key="4">
    <source>
        <dbReference type="Proteomes" id="UP000199516"/>
    </source>
</evidence>
<dbReference type="InterPro" id="IPR013096">
    <property type="entry name" value="Cupin_2"/>
</dbReference>
<dbReference type="AlphaFoldDB" id="A0A1I2B4S8"/>
<dbReference type="RefSeq" id="WP_091658156.1">
    <property type="nucleotide sequence ID" value="NZ_FONT01000002.1"/>
</dbReference>
<accession>A0A1I2B4S8</accession>
<sequence>MDIGSAVRTIRKRKNITIAQMSEGTGLSKGFISNMENNNTSPSINTLQTVAQFLDIPLPYLLLEKEQRMKVFRKQERQQTIHNKENVKVEHLTSRAGLRMQKVELPPGAATGEEPHAHEGEECHLVLHGTILAEQGEDSVVLEEGDSFSWNAIVPHYVKNIGETPAIILIAIYSNNLHEDLL</sequence>
<dbReference type="CDD" id="cd00093">
    <property type="entry name" value="HTH_XRE"/>
    <property type="match status" value="1"/>
</dbReference>
<dbReference type="SMART" id="SM00530">
    <property type="entry name" value="HTH_XRE"/>
    <property type="match status" value="1"/>
</dbReference>
<dbReference type="Gene3D" id="1.10.260.40">
    <property type="entry name" value="lambda repressor-like DNA-binding domains"/>
    <property type="match status" value="1"/>
</dbReference>
<organism evidence="3 4">
    <name type="scientific">Alteribacillus iranensis</name>
    <dbReference type="NCBI Taxonomy" id="930128"/>
    <lineage>
        <taxon>Bacteria</taxon>
        <taxon>Bacillati</taxon>
        <taxon>Bacillota</taxon>
        <taxon>Bacilli</taxon>
        <taxon>Bacillales</taxon>
        <taxon>Bacillaceae</taxon>
        <taxon>Alteribacillus</taxon>
    </lineage>
</organism>
<dbReference type="EMBL" id="FONT01000002">
    <property type="protein sequence ID" value="SFE51175.1"/>
    <property type="molecule type" value="Genomic_DNA"/>
</dbReference>
<dbReference type="Proteomes" id="UP000199516">
    <property type="component" value="Unassembled WGS sequence"/>
</dbReference>
<dbReference type="CDD" id="cd02209">
    <property type="entry name" value="cupin_XRE_C"/>
    <property type="match status" value="1"/>
</dbReference>
<dbReference type="GO" id="GO:0003677">
    <property type="term" value="F:DNA binding"/>
    <property type="evidence" value="ECO:0007669"/>
    <property type="project" value="UniProtKB-KW"/>
</dbReference>
<dbReference type="SUPFAM" id="SSF47413">
    <property type="entry name" value="lambda repressor-like DNA-binding domains"/>
    <property type="match status" value="1"/>
</dbReference>
<protein>
    <submittedName>
        <fullName evidence="3">Mannose-6-phosphate isomerase, cupin superfamily</fullName>
    </submittedName>
</protein>
<dbReference type="OrthoDB" id="9814553at2"/>
<dbReference type="InterPro" id="IPR011051">
    <property type="entry name" value="RmlC_Cupin_sf"/>
</dbReference>
<dbReference type="PANTHER" id="PTHR46797:SF2">
    <property type="entry name" value="TRANSCRIPTIONAL REGULATOR"/>
    <property type="match status" value="1"/>
</dbReference>
<dbReference type="InterPro" id="IPR010982">
    <property type="entry name" value="Lambda_DNA-bd_dom_sf"/>
</dbReference>
<dbReference type="GO" id="GO:0016853">
    <property type="term" value="F:isomerase activity"/>
    <property type="evidence" value="ECO:0007669"/>
    <property type="project" value="UniProtKB-KW"/>
</dbReference>
<evidence type="ECO:0000313" key="3">
    <source>
        <dbReference type="EMBL" id="SFE51175.1"/>
    </source>
</evidence>
<proteinExistence type="predicted"/>
<gene>
    <name evidence="3" type="ORF">SAMN05192532_10284</name>
</gene>
<dbReference type="Gene3D" id="2.60.120.10">
    <property type="entry name" value="Jelly Rolls"/>
    <property type="match status" value="1"/>
</dbReference>
<dbReference type="InterPro" id="IPR001387">
    <property type="entry name" value="Cro/C1-type_HTH"/>
</dbReference>
<dbReference type="Pfam" id="PF07883">
    <property type="entry name" value="Cupin_2"/>
    <property type="match status" value="1"/>
</dbReference>
<dbReference type="SUPFAM" id="SSF51182">
    <property type="entry name" value="RmlC-like cupins"/>
    <property type="match status" value="1"/>
</dbReference>
<keyword evidence="1" id="KW-0238">DNA-binding</keyword>
<keyword evidence="3" id="KW-0413">Isomerase</keyword>
<feature type="domain" description="HTH cro/C1-type" evidence="2">
    <location>
        <begin position="7"/>
        <end position="61"/>
    </location>
</feature>
<dbReference type="PROSITE" id="PS50943">
    <property type="entry name" value="HTH_CROC1"/>
    <property type="match status" value="1"/>
</dbReference>
<evidence type="ECO:0000259" key="2">
    <source>
        <dbReference type="PROSITE" id="PS50943"/>
    </source>
</evidence>
<dbReference type="InterPro" id="IPR014710">
    <property type="entry name" value="RmlC-like_jellyroll"/>
</dbReference>
<dbReference type="PANTHER" id="PTHR46797">
    <property type="entry name" value="HTH-TYPE TRANSCRIPTIONAL REGULATOR"/>
    <property type="match status" value="1"/>
</dbReference>
<dbReference type="InterPro" id="IPR050807">
    <property type="entry name" value="TransReg_Diox_bact_type"/>
</dbReference>
<evidence type="ECO:0000256" key="1">
    <source>
        <dbReference type="ARBA" id="ARBA00023125"/>
    </source>
</evidence>
<name>A0A1I2B4S8_9BACI</name>
<dbReference type="STRING" id="930128.SAMN05192532_10284"/>
<reference evidence="3 4" key="1">
    <citation type="submission" date="2016-10" db="EMBL/GenBank/DDBJ databases">
        <authorList>
            <person name="de Groot N.N."/>
        </authorList>
    </citation>
    <scope>NUCLEOTIDE SEQUENCE [LARGE SCALE GENOMIC DNA]</scope>
    <source>
        <strain evidence="3 4">DSM 23995</strain>
    </source>
</reference>
<keyword evidence="4" id="KW-1185">Reference proteome</keyword>
<dbReference type="Pfam" id="PF01381">
    <property type="entry name" value="HTH_3"/>
    <property type="match status" value="1"/>
</dbReference>
<dbReference type="GO" id="GO:0005829">
    <property type="term" value="C:cytosol"/>
    <property type="evidence" value="ECO:0007669"/>
    <property type="project" value="TreeGrafter"/>
</dbReference>
<dbReference type="GO" id="GO:0003700">
    <property type="term" value="F:DNA-binding transcription factor activity"/>
    <property type="evidence" value="ECO:0007669"/>
    <property type="project" value="TreeGrafter"/>
</dbReference>